<dbReference type="AlphaFoldDB" id="A0A0F9AG82"/>
<dbReference type="EMBL" id="LAZR01057837">
    <property type="protein sequence ID" value="KKK71211.1"/>
    <property type="molecule type" value="Genomic_DNA"/>
</dbReference>
<evidence type="ECO:0008006" key="2">
    <source>
        <dbReference type="Google" id="ProtNLM"/>
    </source>
</evidence>
<proteinExistence type="predicted"/>
<protein>
    <recommendedName>
        <fullName evidence="2">PocR domain-containing protein</fullName>
    </recommendedName>
</protein>
<accession>A0A0F9AG82</accession>
<feature type="non-terminal residue" evidence="1">
    <location>
        <position position="123"/>
    </location>
</feature>
<comment type="caution">
    <text evidence="1">The sequence shown here is derived from an EMBL/GenBank/DDBJ whole genome shotgun (WGS) entry which is preliminary data.</text>
</comment>
<reference evidence="1" key="1">
    <citation type="journal article" date="2015" name="Nature">
        <title>Complex archaea that bridge the gap between prokaryotes and eukaryotes.</title>
        <authorList>
            <person name="Spang A."/>
            <person name="Saw J.H."/>
            <person name="Jorgensen S.L."/>
            <person name="Zaremba-Niedzwiedzka K."/>
            <person name="Martijn J."/>
            <person name="Lind A.E."/>
            <person name="van Eijk R."/>
            <person name="Schleper C."/>
            <person name="Guy L."/>
            <person name="Ettema T.J."/>
        </authorList>
    </citation>
    <scope>NUCLEOTIDE SEQUENCE</scope>
</reference>
<gene>
    <name evidence="1" type="ORF">LCGC14_2916220</name>
</gene>
<sequence>MPNSATQPKRSGLQTDRWLRRLGDRVRKLGMALSLWEPSGVLLAGPTHCGELCEHFRGQGGCCAEAMARQAQQACVEGKACSGIAPTGCVVLAVPVSQRRRLMAAAVVCFPTVETAGSEEFAR</sequence>
<name>A0A0F9AG82_9ZZZZ</name>
<evidence type="ECO:0000313" key="1">
    <source>
        <dbReference type="EMBL" id="KKK71211.1"/>
    </source>
</evidence>
<organism evidence="1">
    <name type="scientific">marine sediment metagenome</name>
    <dbReference type="NCBI Taxonomy" id="412755"/>
    <lineage>
        <taxon>unclassified sequences</taxon>
        <taxon>metagenomes</taxon>
        <taxon>ecological metagenomes</taxon>
    </lineage>
</organism>